<keyword evidence="1" id="KW-0732">Signal</keyword>
<evidence type="ECO:0000256" key="2">
    <source>
        <dbReference type="ARBA" id="ARBA00023108"/>
    </source>
</evidence>
<dbReference type="EMBL" id="JARPUR010000003">
    <property type="protein sequence ID" value="KAK4879362.1"/>
    <property type="molecule type" value="Genomic_DNA"/>
</dbReference>
<evidence type="ECO:0000256" key="1">
    <source>
        <dbReference type="ARBA" id="ARBA00022729"/>
    </source>
</evidence>
<dbReference type="AlphaFoldDB" id="A0AAN7SFE1"/>
<evidence type="ECO:0000313" key="4">
    <source>
        <dbReference type="EMBL" id="KAK4879362.1"/>
    </source>
</evidence>
<keyword evidence="2" id="KW-0090">Biological rhythms</keyword>
<reference evidence="5" key="1">
    <citation type="submission" date="2023-01" db="EMBL/GenBank/DDBJ databases">
        <title>Key to firefly adult light organ development and bioluminescence: homeobox transcription factors regulate luciferase expression and transportation to peroxisome.</title>
        <authorList>
            <person name="Fu X."/>
        </authorList>
    </citation>
    <scope>NUCLEOTIDE SEQUENCE [LARGE SCALE GENOMIC DNA]</scope>
</reference>
<sequence>MSFTENNSIVHSSAVEELRPYLVKGVPDLKLPSIEPLIMNELISEESAGLHLTADNVKAYGCSDFFVRDVRMNFEEQTYEYDVDLPLLRIEAHYNITGKILMMPIKGEGPLQANVTNCKSKTKLKGELYEKEGEIHVRYKEMTVHVTIGGGEVKVENLFNGDKLLNDIVNDSINKNFDSLLNELLPVIERALGTAFLDISNAIVEPYTFKQLFPH</sequence>
<dbReference type="PANTHER" id="PTHR11008">
    <property type="entry name" value="PROTEIN TAKEOUT-LIKE PROTEIN"/>
    <property type="match status" value="1"/>
</dbReference>
<dbReference type="InterPro" id="IPR038606">
    <property type="entry name" value="To_sf"/>
</dbReference>
<dbReference type="GO" id="GO:0005615">
    <property type="term" value="C:extracellular space"/>
    <property type="evidence" value="ECO:0007669"/>
    <property type="project" value="TreeGrafter"/>
</dbReference>
<dbReference type="InterPro" id="IPR010562">
    <property type="entry name" value="Haemolymph_juvenile_hormone-bd"/>
</dbReference>
<comment type="caution">
    <text evidence="4">The sequence shown here is derived from an EMBL/GenBank/DDBJ whole genome shotgun (WGS) entry which is preliminary data.</text>
</comment>
<dbReference type="Pfam" id="PF06585">
    <property type="entry name" value="JHBP"/>
    <property type="match status" value="1"/>
</dbReference>
<evidence type="ECO:0000256" key="3">
    <source>
        <dbReference type="ARBA" id="ARBA00060902"/>
    </source>
</evidence>
<dbReference type="Proteomes" id="UP001353858">
    <property type="component" value="Unassembled WGS sequence"/>
</dbReference>
<name>A0AAN7SFE1_9COLE</name>
<dbReference type="SMART" id="SM00700">
    <property type="entry name" value="JHBP"/>
    <property type="match status" value="1"/>
</dbReference>
<keyword evidence="5" id="KW-1185">Reference proteome</keyword>
<evidence type="ECO:0008006" key="6">
    <source>
        <dbReference type="Google" id="ProtNLM"/>
    </source>
</evidence>
<accession>A0AAN7SFE1</accession>
<comment type="similarity">
    <text evidence="3">Belongs to the TO family.</text>
</comment>
<organism evidence="4 5">
    <name type="scientific">Aquatica leii</name>
    <dbReference type="NCBI Taxonomy" id="1421715"/>
    <lineage>
        <taxon>Eukaryota</taxon>
        <taxon>Metazoa</taxon>
        <taxon>Ecdysozoa</taxon>
        <taxon>Arthropoda</taxon>
        <taxon>Hexapoda</taxon>
        <taxon>Insecta</taxon>
        <taxon>Pterygota</taxon>
        <taxon>Neoptera</taxon>
        <taxon>Endopterygota</taxon>
        <taxon>Coleoptera</taxon>
        <taxon>Polyphaga</taxon>
        <taxon>Elateriformia</taxon>
        <taxon>Elateroidea</taxon>
        <taxon>Lampyridae</taxon>
        <taxon>Luciolinae</taxon>
        <taxon>Aquatica</taxon>
    </lineage>
</organism>
<dbReference type="FunFam" id="3.15.10.30:FF:000001">
    <property type="entry name" value="Takeout-like protein 1"/>
    <property type="match status" value="1"/>
</dbReference>
<dbReference type="GO" id="GO:0007623">
    <property type="term" value="P:circadian rhythm"/>
    <property type="evidence" value="ECO:0007669"/>
    <property type="project" value="UniProtKB-ARBA"/>
</dbReference>
<proteinExistence type="inferred from homology"/>
<dbReference type="PANTHER" id="PTHR11008:SF14">
    <property type="entry name" value="CIRCADIAN CLOCK-CONTROLLED PROTEIN-LIKE PROTEIN"/>
    <property type="match status" value="1"/>
</dbReference>
<gene>
    <name evidence="4" type="ORF">RN001_007508</name>
</gene>
<evidence type="ECO:0000313" key="5">
    <source>
        <dbReference type="Proteomes" id="UP001353858"/>
    </source>
</evidence>
<protein>
    <recommendedName>
        <fullName evidence="6">Circadian clock-controlled protein</fullName>
    </recommendedName>
</protein>
<dbReference type="Gene3D" id="3.15.10.30">
    <property type="entry name" value="Haemolymph juvenile hormone binding protein"/>
    <property type="match status" value="1"/>
</dbReference>